<evidence type="ECO:0000256" key="1">
    <source>
        <dbReference type="SAM" id="MobiDB-lite"/>
    </source>
</evidence>
<accession>A0AAV7IUG0</accession>
<feature type="region of interest" description="Disordered" evidence="1">
    <location>
        <begin position="18"/>
        <end position="43"/>
    </location>
</feature>
<evidence type="ECO:0000313" key="2">
    <source>
        <dbReference type="EMBL" id="KAH0557356.1"/>
    </source>
</evidence>
<gene>
    <name evidence="2" type="ORF">KQX54_004596</name>
</gene>
<reference evidence="2 3" key="1">
    <citation type="journal article" date="2021" name="J. Hered.">
        <title>A chromosome-level genome assembly of the parasitoid wasp, Cotesia glomerata (Hymenoptera: Braconidae).</title>
        <authorList>
            <person name="Pinto B.J."/>
            <person name="Weis J.J."/>
            <person name="Gamble T."/>
            <person name="Ode P.J."/>
            <person name="Paul R."/>
            <person name="Zaspel J.M."/>
        </authorList>
    </citation>
    <scope>NUCLEOTIDE SEQUENCE [LARGE SCALE GENOMIC DNA]</scope>
    <source>
        <strain evidence="2">CgM1</strain>
    </source>
</reference>
<feature type="compositionally biased region" description="Basic and acidic residues" evidence="1">
    <location>
        <begin position="33"/>
        <end position="43"/>
    </location>
</feature>
<evidence type="ECO:0008006" key="4">
    <source>
        <dbReference type="Google" id="ProtNLM"/>
    </source>
</evidence>
<name>A0AAV7IUG0_COTGL</name>
<protein>
    <recommendedName>
        <fullName evidence="4">Secreted protein</fullName>
    </recommendedName>
</protein>
<proteinExistence type="predicted"/>
<dbReference type="AlphaFoldDB" id="A0AAV7IUG0"/>
<organism evidence="2 3">
    <name type="scientific">Cotesia glomerata</name>
    <name type="common">Lepidopteran parasitic wasp</name>
    <name type="synonym">Apanteles glomeratus</name>
    <dbReference type="NCBI Taxonomy" id="32391"/>
    <lineage>
        <taxon>Eukaryota</taxon>
        <taxon>Metazoa</taxon>
        <taxon>Ecdysozoa</taxon>
        <taxon>Arthropoda</taxon>
        <taxon>Hexapoda</taxon>
        <taxon>Insecta</taxon>
        <taxon>Pterygota</taxon>
        <taxon>Neoptera</taxon>
        <taxon>Endopterygota</taxon>
        <taxon>Hymenoptera</taxon>
        <taxon>Apocrita</taxon>
        <taxon>Ichneumonoidea</taxon>
        <taxon>Braconidae</taxon>
        <taxon>Microgastrinae</taxon>
        <taxon>Cotesia</taxon>
    </lineage>
</organism>
<evidence type="ECO:0000313" key="3">
    <source>
        <dbReference type="Proteomes" id="UP000826195"/>
    </source>
</evidence>
<dbReference type="EMBL" id="JAHXZJ010000747">
    <property type="protein sequence ID" value="KAH0557356.1"/>
    <property type="molecule type" value="Genomic_DNA"/>
</dbReference>
<keyword evidence="3" id="KW-1185">Reference proteome</keyword>
<sequence length="87" mass="9452">MTMIRVMMVLHRGIKAVTSATDHRASPASRAKSKGDSSESERMNAWRKFASSDSSSCVPPVAVAVTEIQTHPNPIQRTPFRAVNPCA</sequence>
<dbReference type="Proteomes" id="UP000826195">
    <property type="component" value="Unassembled WGS sequence"/>
</dbReference>
<comment type="caution">
    <text evidence="2">The sequence shown here is derived from an EMBL/GenBank/DDBJ whole genome shotgun (WGS) entry which is preliminary data.</text>
</comment>